<accession>A0ABY7YQA3</accession>
<evidence type="ECO:0000313" key="2">
    <source>
        <dbReference type="EMBL" id="WDR03436.1"/>
    </source>
</evidence>
<sequence length="139" mass="15013">MATTCWPPNVRSGSHGLAAAHIGISAPVIVLNLAATGAGRDDVLFFNPRVTAVSETIELGSEASVSMPGVALQVARPVWAELDYQDETGQARQARLEGFAARCALHEIDQVNGVFFLRRVSRLKREAAIKRYRKRAQGG</sequence>
<dbReference type="PIRSF" id="PIRSF004749">
    <property type="entry name" value="Pep_def"/>
    <property type="match status" value="1"/>
</dbReference>
<dbReference type="EMBL" id="CP118246">
    <property type="protein sequence ID" value="WDR03436.1"/>
    <property type="molecule type" value="Genomic_DNA"/>
</dbReference>
<dbReference type="Proteomes" id="UP001220530">
    <property type="component" value="Chromosome"/>
</dbReference>
<comment type="similarity">
    <text evidence="1">Belongs to the polypeptide deformylase family.</text>
</comment>
<dbReference type="RefSeq" id="WP_282219830.1">
    <property type="nucleotide sequence ID" value="NZ_CP118246.1"/>
</dbReference>
<evidence type="ECO:0000256" key="1">
    <source>
        <dbReference type="ARBA" id="ARBA00010759"/>
    </source>
</evidence>
<keyword evidence="3" id="KW-1185">Reference proteome</keyword>
<proteinExistence type="inferred from homology"/>
<dbReference type="Pfam" id="PF01327">
    <property type="entry name" value="Pep_deformylase"/>
    <property type="match status" value="1"/>
</dbReference>
<dbReference type="SUPFAM" id="SSF56420">
    <property type="entry name" value="Peptide deformylase"/>
    <property type="match status" value="1"/>
</dbReference>
<reference evidence="2 3" key="1">
    <citation type="submission" date="2023-02" db="EMBL/GenBank/DDBJ databases">
        <title>Devosia algicola sp. nov., isolated from the phycosphere of marine algae.</title>
        <authorList>
            <person name="Kim J.M."/>
            <person name="Lee J.K."/>
            <person name="Choi B.J."/>
            <person name="Bayburt H."/>
            <person name="Jeon C.O."/>
        </authorList>
    </citation>
    <scope>NUCLEOTIDE SEQUENCE [LARGE SCALE GENOMIC DNA]</scope>
    <source>
        <strain evidence="2 3">G20-9</strain>
    </source>
</reference>
<organism evidence="2 3">
    <name type="scientific">Devosia algicola</name>
    <dbReference type="NCBI Taxonomy" id="3026418"/>
    <lineage>
        <taxon>Bacteria</taxon>
        <taxon>Pseudomonadati</taxon>
        <taxon>Pseudomonadota</taxon>
        <taxon>Alphaproteobacteria</taxon>
        <taxon>Hyphomicrobiales</taxon>
        <taxon>Devosiaceae</taxon>
        <taxon>Devosia</taxon>
    </lineage>
</organism>
<dbReference type="InterPro" id="IPR023635">
    <property type="entry name" value="Peptide_deformylase"/>
</dbReference>
<evidence type="ECO:0000313" key="3">
    <source>
        <dbReference type="Proteomes" id="UP001220530"/>
    </source>
</evidence>
<gene>
    <name evidence="2" type="ORF">PSQ19_04815</name>
</gene>
<dbReference type="Gene3D" id="3.90.45.10">
    <property type="entry name" value="Peptide deformylase"/>
    <property type="match status" value="1"/>
</dbReference>
<dbReference type="PANTHER" id="PTHR10458">
    <property type="entry name" value="PEPTIDE DEFORMYLASE"/>
    <property type="match status" value="1"/>
</dbReference>
<protein>
    <submittedName>
        <fullName evidence="2">Peptide deformylase</fullName>
    </submittedName>
</protein>
<dbReference type="InterPro" id="IPR036821">
    <property type="entry name" value="Peptide_deformylase_sf"/>
</dbReference>
<name>A0ABY7YQA3_9HYPH</name>
<dbReference type="PRINTS" id="PR01576">
    <property type="entry name" value="PDEFORMYLASE"/>
</dbReference>
<dbReference type="PANTHER" id="PTHR10458:SF22">
    <property type="entry name" value="PEPTIDE DEFORMYLASE"/>
    <property type="match status" value="1"/>
</dbReference>